<protein>
    <submittedName>
        <fullName evidence="1">Uncharacterized protein</fullName>
    </submittedName>
</protein>
<sequence length="159" mass="17916">MHGPLTPAHMQHSTNRSCSTHTCISISSFDSLIHTCCSKEKYHSAALTHDSRNHSVTPCRTHSHEATQQTTHMHFIIRTCRGKRKSFLFPSASWRWGTFLAGIHGKEKKIIVSDSFSLSGESWSRGNDFAGHSFSFEWRGSAWKKVELALLWGESSRGV</sequence>
<accession>A0A922E5G9</accession>
<evidence type="ECO:0000313" key="2">
    <source>
        <dbReference type="Proteomes" id="UP000811246"/>
    </source>
</evidence>
<dbReference type="AlphaFoldDB" id="A0A922E5G9"/>
<organism evidence="1 2">
    <name type="scientific">Carya illinoinensis</name>
    <name type="common">Pecan</name>
    <dbReference type="NCBI Taxonomy" id="32201"/>
    <lineage>
        <taxon>Eukaryota</taxon>
        <taxon>Viridiplantae</taxon>
        <taxon>Streptophyta</taxon>
        <taxon>Embryophyta</taxon>
        <taxon>Tracheophyta</taxon>
        <taxon>Spermatophyta</taxon>
        <taxon>Magnoliopsida</taxon>
        <taxon>eudicotyledons</taxon>
        <taxon>Gunneridae</taxon>
        <taxon>Pentapetalae</taxon>
        <taxon>rosids</taxon>
        <taxon>fabids</taxon>
        <taxon>Fagales</taxon>
        <taxon>Juglandaceae</taxon>
        <taxon>Carya</taxon>
    </lineage>
</organism>
<name>A0A922E5G9_CARIL</name>
<dbReference type="Proteomes" id="UP000811246">
    <property type="component" value="Chromosome 9"/>
</dbReference>
<reference evidence="1" key="1">
    <citation type="submission" date="2021-01" db="EMBL/GenBank/DDBJ databases">
        <authorList>
            <person name="Lovell J.T."/>
            <person name="Bentley N."/>
            <person name="Bhattarai G."/>
            <person name="Jenkins J.W."/>
            <person name="Sreedasyam A."/>
            <person name="Alarcon Y."/>
            <person name="Bock C."/>
            <person name="Boston L."/>
            <person name="Carlson J."/>
            <person name="Cervantes K."/>
            <person name="Clermont K."/>
            <person name="Krom N."/>
            <person name="Kubenka K."/>
            <person name="Mamidi S."/>
            <person name="Mattison C."/>
            <person name="Monteros M."/>
            <person name="Pisani C."/>
            <person name="Plott C."/>
            <person name="Rajasekar S."/>
            <person name="Rhein H.S."/>
            <person name="Rohla C."/>
            <person name="Song M."/>
            <person name="Hilaire R.S."/>
            <person name="Shu S."/>
            <person name="Wells L."/>
            <person name="Wang X."/>
            <person name="Webber J."/>
            <person name="Heerema R.J."/>
            <person name="Klein P."/>
            <person name="Conner P."/>
            <person name="Grauke L."/>
            <person name="Grimwood J."/>
            <person name="Schmutz J."/>
            <person name="Randall J.J."/>
        </authorList>
    </citation>
    <scope>NUCLEOTIDE SEQUENCE</scope>
    <source>
        <tissue evidence="1">Leaf</tissue>
    </source>
</reference>
<dbReference type="EMBL" id="CM031833">
    <property type="protein sequence ID" value="KAG6696884.1"/>
    <property type="molecule type" value="Genomic_DNA"/>
</dbReference>
<proteinExistence type="predicted"/>
<gene>
    <name evidence="1" type="ORF">I3842_09G170900</name>
</gene>
<evidence type="ECO:0000313" key="1">
    <source>
        <dbReference type="EMBL" id="KAG6696884.1"/>
    </source>
</evidence>
<comment type="caution">
    <text evidence="1">The sequence shown here is derived from an EMBL/GenBank/DDBJ whole genome shotgun (WGS) entry which is preliminary data.</text>
</comment>